<dbReference type="GeneID" id="300932721"/>
<reference evidence="3" key="1">
    <citation type="submission" date="2016-10" db="EMBL/GenBank/DDBJ databases">
        <authorList>
            <person name="Varghese N."/>
            <person name="Submissions S."/>
        </authorList>
    </citation>
    <scope>NUCLEOTIDE SEQUENCE [LARGE SCALE GENOMIC DNA]</scope>
    <source>
        <strain evidence="3">JCM 18416</strain>
    </source>
</reference>
<organism evidence="2 3">
    <name type="scientific">Ectopseudomonas guguanensis</name>
    <dbReference type="NCBI Taxonomy" id="1198456"/>
    <lineage>
        <taxon>Bacteria</taxon>
        <taxon>Pseudomonadati</taxon>
        <taxon>Pseudomonadota</taxon>
        <taxon>Gammaproteobacteria</taxon>
        <taxon>Pseudomonadales</taxon>
        <taxon>Pseudomonadaceae</taxon>
        <taxon>Ectopseudomonas</taxon>
    </lineage>
</organism>
<evidence type="ECO:0000313" key="3">
    <source>
        <dbReference type="Proteomes" id="UP000199460"/>
    </source>
</evidence>
<sequence>MPSYAHWPAPISSNLPGLLAHMGDVSIHSETRLRSSEIRYRGNGEPFPPTVTVHNPAPVVQRILPDRRELYMNTPLARQWTGNLRDSSLHHEWRVRAQLRLALDTGEKDCRPGALVWLFPAPPIRSGKADPAKAPAANFNKTNEPFWADEKTHAES</sequence>
<dbReference type="RefSeq" id="WP_090432168.1">
    <property type="nucleotide sequence ID" value="NZ_FNJJ01000009.1"/>
</dbReference>
<dbReference type="OrthoDB" id="5406083at2"/>
<keyword evidence="3" id="KW-1185">Reference proteome</keyword>
<dbReference type="AlphaFoldDB" id="A0A1H0X560"/>
<evidence type="ECO:0000313" key="2">
    <source>
        <dbReference type="EMBL" id="SDP98094.1"/>
    </source>
</evidence>
<accession>A0A1H0X560</accession>
<dbReference type="Proteomes" id="UP000199460">
    <property type="component" value="Unassembled WGS sequence"/>
</dbReference>
<evidence type="ECO:0000256" key="1">
    <source>
        <dbReference type="SAM" id="MobiDB-lite"/>
    </source>
</evidence>
<dbReference type="EMBL" id="FNJJ01000009">
    <property type="protein sequence ID" value="SDP98094.1"/>
    <property type="molecule type" value="Genomic_DNA"/>
</dbReference>
<gene>
    <name evidence="2" type="ORF">SAMN05216213_109209</name>
</gene>
<protein>
    <submittedName>
        <fullName evidence="2">Uncharacterized protein</fullName>
    </submittedName>
</protein>
<feature type="region of interest" description="Disordered" evidence="1">
    <location>
        <begin position="127"/>
        <end position="156"/>
    </location>
</feature>
<name>A0A1H0X560_9GAMM</name>
<proteinExistence type="predicted"/>